<evidence type="ECO:0000256" key="3">
    <source>
        <dbReference type="ARBA" id="ARBA00022723"/>
    </source>
</evidence>
<dbReference type="GO" id="GO:0051537">
    <property type="term" value="F:2 iron, 2 sulfur cluster binding"/>
    <property type="evidence" value="ECO:0007669"/>
    <property type="project" value="UniProtKB-KW"/>
</dbReference>
<dbReference type="PANTHER" id="PTHR23426">
    <property type="entry name" value="FERREDOXIN/ADRENODOXIN"/>
    <property type="match status" value="1"/>
</dbReference>
<dbReference type="GO" id="GO:0140647">
    <property type="term" value="P:P450-containing electron transport chain"/>
    <property type="evidence" value="ECO:0007669"/>
    <property type="project" value="InterPro"/>
</dbReference>
<comment type="similarity">
    <text evidence="1">Belongs to the adrenodoxin/putidaredoxin family.</text>
</comment>
<reference evidence="9" key="1">
    <citation type="journal article" date="2006" name="PLoS Biol.">
        <title>Macronuclear genome sequence of the ciliate Tetrahymena thermophila, a model eukaryote.</title>
        <authorList>
            <person name="Eisen J.A."/>
            <person name="Coyne R.S."/>
            <person name="Wu M."/>
            <person name="Wu D."/>
            <person name="Thiagarajan M."/>
            <person name="Wortman J.R."/>
            <person name="Badger J.H."/>
            <person name="Ren Q."/>
            <person name="Amedeo P."/>
            <person name="Jones K.M."/>
            <person name="Tallon L.J."/>
            <person name="Delcher A.L."/>
            <person name="Salzberg S.L."/>
            <person name="Silva J.C."/>
            <person name="Haas B.J."/>
            <person name="Majoros W.H."/>
            <person name="Farzad M."/>
            <person name="Carlton J.M."/>
            <person name="Smith R.K. Jr."/>
            <person name="Garg J."/>
            <person name="Pearlman R.E."/>
            <person name="Karrer K.M."/>
            <person name="Sun L."/>
            <person name="Manning G."/>
            <person name="Elde N.C."/>
            <person name="Turkewitz A.P."/>
            <person name="Asai D.J."/>
            <person name="Wilkes D.E."/>
            <person name="Wang Y."/>
            <person name="Cai H."/>
            <person name="Collins K."/>
            <person name="Stewart B.A."/>
            <person name="Lee S.R."/>
            <person name="Wilamowska K."/>
            <person name="Weinberg Z."/>
            <person name="Ruzzo W.L."/>
            <person name="Wloga D."/>
            <person name="Gaertig J."/>
            <person name="Frankel J."/>
            <person name="Tsao C.-C."/>
            <person name="Gorovsky M.A."/>
            <person name="Keeling P.J."/>
            <person name="Waller R.F."/>
            <person name="Patron N.J."/>
            <person name="Cherry J.M."/>
            <person name="Stover N.A."/>
            <person name="Krieger C.J."/>
            <person name="del Toro C."/>
            <person name="Ryder H.F."/>
            <person name="Williamson S.C."/>
            <person name="Barbeau R.A."/>
            <person name="Hamilton E.P."/>
            <person name="Orias E."/>
        </authorList>
    </citation>
    <scope>NUCLEOTIDE SEQUENCE [LARGE SCALE GENOMIC DNA]</scope>
    <source>
        <strain evidence="9">SB210</strain>
    </source>
</reference>
<protein>
    <submittedName>
        <fullName evidence="8">2 iron, 2 sulfur cluster-binding protein</fullName>
    </submittedName>
</protein>
<dbReference type="AlphaFoldDB" id="Q23QI1"/>
<dbReference type="HOGENOM" id="CLU_1942329_0_0_1"/>
<keyword evidence="9" id="KW-1185">Reference proteome</keyword>
<evidence type="ECO:0000259" key="7">
    <source>
        <dbReference type="Pfam" id="PF00111"/>
    </source>
</evidence>
<dbReference type="KEGG" id="tet:TTHERM_00256970"/>
<evidence type="ECO:0000313" key="8">
    <source>
        <dbReference type="EMBL" id="EAR98907.1"/>
    </source>
</evidence>
<name>Q23QI1_TETTS</name>
<keyword evidence="5" id="KW-0411">Iron-sulfur</keyword>
<dbReference type="InParanoid" id="Q23QI1"/>
<dbReference type="Gene3D" id="3.10.20.30">
    <property type="match status" value="1"/>
</dbReference>
<dbReference type="Pfam" id="PF00111">
    <property type="entry name" value="Fer2"/>
    <property type="match status" value="1"/>
</dbReference>
<dbReference type="eggNOG" id="ENOG502SXMN">
    <property type="taxonomic scope" value="Eukaryota"/>
</dbReference>
<evidence type="ECO:0000256" key="5">
    <source>
        <dbReference type="ARBA" id="ARBA00023014"/>
    </source>
</evidence>
<dbReference type="STRING" id="312017.Q23QI1"/>
<keyword evidence="3" id="KW-0479">Metal-binding</keyword>
<evidence type="ECO:0000256" key="2">
    <source>
        <dbReference type="ARBA" id="ARBA00022714"/>
    </source>
</evidence>
<dbReference type="CDD" id="cd00207">
    <property type="entry name" value="fer2"/>
    <property type="match status" value="1"/>
</dbReference>
<feature type="domain" description="2Fe-2S ferredoxin-type" evidence="7">
    <location>
        <begin position="49"/>
        <end position="117"/>
    </location>
</feature>
<organism evidence="8 9">
    <name type="scientific">Tetrahymena thermophila (strain SB210)</name>
    <dbReference type="NCBI Taxonomy" id="312017"/>
    <lineage>
        <taxon>Eukaryota</taxon>
        <taxon>Sar</taxon>
        <taxon>Alveolata</taxon>
        <taxon>Ciliophora</taxon>
        <taxon>Intramacronucleata</taxon>
        <taxon>Oligohymenophorea</taxon>
        <taxon>Hymenostomatida</taxon>
        <taxon>Tetrahymenina</taxon>
        <taxon>Tetrahymenidae</taxon>
        <taxon>Tetrahymena</taxon>
    </lineage>
</organism>
<dbReference type="InterPro" id="IPR001041">
    <property type="entry name" value="2Fe-2S_ferredoxin-type"/>
</dbReference>
<dbReference type="GO" id="GO:0005739">
    <property type="term" value="C:mitochondrion"/>
    <property type="evidence" value="ECO:0007669"/>
    <property type="project" value="TreeGrafter"/>
</dbReference>
<sequence length="130" mass="14850">MQGLIRRTMFSISQISRSAQKAPREEISFVVSPREDRSIKIPIKTFVDNNLGQVLRSNKIPLEFKCGFSCECATCAIQIQQEDKFEQICEEQPKEHEESITLASEGKDKTYRLSCQLVTTKDMDGITILF</sequence>
<dbReference type="PANTHER" id="PTHR23426:SF65">
    <property type="entry name" value="FERREDOXIN-2, MITOCHONDRIAL"/>
    <property type="match status" value="1"/>
</dbReference>
<dbReference type="Proteomes" id="UP000009168">
    <property type="component" value="Unassembled WGS sequence"/>
</dbReference>
<keyword evidence="2" id="KW-0001">2Fe-2S</keyword>
<dbReference type="OMA" id="CQINVCK"/>
<proteinExistence type="inferred from homology"/>
<evidence type="ECO:0000313" key="9">
    <source>
        <dbReference type="Proteomes" id="UP000009168"/>
    </source>
</evidence>
<gene>
    <name evidence="8" type="ORF">TTHERM_00256970</name>
</gene>
<evidence type="ECO:0000256" key="1">
    <source>
        <dbReference type="ARBA" id="ARBA00010914"/>
    </source>
</evidence>
<dbReference type="RefSeq" id="XP_001019152.1">
    <property type="nucleotide sequence ID" value="XM_001019152.1"/>
</dbReference>
<comment type="cofactor">
    <cofactor evidence="6">
        <name>[2Fe-2S] cluster</name>
        <dbReference type="ChEBI" id="CHEBI:190135"/>
    </cofactor>
</comment>
<evidence type="ECO:0000256" key="6">
    <source>
        <dbReference type="ARBA" id="ARBA00034078"/>
    </source>
</evidence>
<dbReference type="EMBL" id="GG662647">
    <property type="protein sequence ID" value="EAR98907.1"/>
    <property type="molecule type" value="Genomic_DNA"/>
</dbReference>
<accession>Q23QI1</accession>
<dbReference type="SUPFAM" id="SSF54292">
    <property type="entry name" value="2Fe-2S ferredoxin-like"/>
    <property type="match status" value="1"/>
</dbReference>
<dbReference type="InterPro" id="IPR036010">
    <property type="entry name" value="2Fe-2S_ferredoxin-like_sf"/>
</dbReference>
<dbReference type="GO" id="GO:0046872">
    <property type="term" value="F:metal ion binding"/>
    <property type="evidence" value="ECO:0007669"/>
    <property type="project" value="UniProtKB-KW"/>
</dbReference>
<dbReference type="InterPro" id="IPR012675">
    <property type="entry name" value="Beta-grasp_dom_sf"/>
</dbReference>
<dbReference type="GeneID" id="7825882"/>
<keyword evidence="4" id="KW-0408">Iron</keyword>
<dbReference type="InterPro" id="IPR001055">
    <property type="entry name" value="Adrenodoxin-like"/>
</dbReference>
<dbReference type="GO" id="GO:0009055">
    <property type="term" value="F:electron transfer activity"/>
    <property type="evidence" value="ECO:0007669"/>
    <property type="project" value="TreeGrafter"/>
</dbReference>
<evidence type="ECO:0000256" key="4">
    <source>
        <dbReference type="ARBA" id="ARBA00023004"/>
    </source>
</evidence>